<evidence type="ECO:0000313" key="2">
    <source>
        <dbReference type="EMBL" id="KAF4646617.1"/>
    </source>
</evidence>
<gene>
    <name evidence="2" type="ORF">FOZ61_005528</name>
</gene>
<feature type="non-terminal residue" evidence="2">
    <location>
        <position position="1"/>
    </location>
</feature>
<accession>A0A7J6KHK8</accession>
<dbReference type="Proteomes" id="UP000570595">
    <property type="component" value="Unassembled WGS sequence"/>
</dbReference>
<protein>
    <submittedName>
        <fullName evidence="2">Uncharacterized protein</fullName>
    </submittedName>
</protein>
<feature type="region of interest" description="Disordered" evidence="1">
    <location>
        <begin position="1"/>
        <end position="22"/>
    </location>
</feature>
<dbReference type="AlphaFoldDB" id="A0A7J6KHK8"/>
<dbReference type="EMBL" id="JABAHT010003048">
    <property type="protein sequence ID" value="KAF4646617.1"/>
    <property type="molecule type" value="Genomic_DNA"/>
</dbReference>
<feature type="non-terminal residue" evidence="2">
    <location>
        <position position="161"/>
    </location>
</feature>
<comment type="caution">
    <text evidence="2">The sequence shown here is derived from an EMBL/GenBank/DDBJ whole genome shotgun (WGS) entry which is preliminary data.</text>
</comment>
<organism evidence="2 3">
    <name type="scientific">Perkinsus olseni</name>
    <name type="common">Perkinsus atlanticus</name>
    <dbReference type="NCBI Taxonomy" id="32597"/>
    <lineage>
        <taxon>Eukaryota</taxon>
        <taxon>Sar</taxon>
        <taxon>Alveolata</taxon>
        <taxon>Perkinsozoa</taxon>
        <taxon>Perkinsea</taxon>
        <taxon>Perkinsida</taxon>
        <taxon>Perkinsidae</taxon>
        <taxon>Perkinsus</taxon>
    </lineage>
</organism>
<evidence type="ECO:0000313" key="3">
    <source>
        <dbReference type="Proteomes" id="UP000570595"/>
    </source>
</evidence>
<sequence length="161" mass="17701">TLNGRVSGGIRSGGHRVLGRRSSRRGNMSYDCAGCHASDRVMADTIRSWFARAFAMIGWRDTCDFSKLSESSVAVVRALMMWVLEVTGTITSCFHEIPLRDSSDPSHIEIAADASNLGAGYTVFIEVTNPASEPVRFLSTSGAWTFTLAQQHYHSNRRELA</sequence>
<proteinExistence type="predicted"/>
<feature type="compositionally biased region" description="Basic residues" evidence="1">
    <location>
        <begin position="13"/>
        <end position="22"/>
    </location>
</feature>
<name>A0A7J6KHK8_PEROL</name>
<feature type="compositionally biased region" description="Gly residues" evidence="1">
    <location>
        <begin position="1"/>
        <end position="12"/>
    </location>
</feature>
<evidence type="ECO:0000256" key="1">
    <source>
        <dbReference type="SAM" id="MobiDB-lite"/>
    </source>
</evidence>
<reference evidence="2 3" key="1">
    <citation type="submission" date="2020-04" db="EMBL/GenBank/DDBJ databases">
        <title>Perkinsus olseni comparative genomics.</title>
        <authorList>
            <person name="Bogema D.R."/>
        </authorList>
    </citation>
    <scope>NUCLEOTIDE SEQUENCE [LARGE SCALE GENOMIC DNA]</scope>
    <source>
        <strain evidence="2">ATCC PRA-179</strain>
    </source>
</reference>